<dbReference type="InterPro" id="IPR059008">
    <property type="entry name" value="ABTB2/3_histone"/>
</dbReference>
<dbReference type="Gene3D" id="3.90.1200.10">
    <property type="match status" value="1"/>
</dbReference>
<dbReference type="PANTHER" id="PTHR46071:SF2">
    <property type="entry name" value="ANKYRIN REPEAT AND BTB_POZ DOMAIN-CONTAINING PROTEIN 2-LIKE PROTEIN"/>
    <property type="match status" value="1"/>
</dbReference>
<evidence type="ECO:0000256" key="3">
    <source>
        <dbReference type="ARBA" id="ARBA00011276"/>
    </source>
</evidence>
<feature type="transmembrane region" description="Helical" evidence="13">
    <location>
        <begin position="423"/>
        <end position="445"/>
    </location>
</feature>
<dbReference type="InterPro" id="IPR009072">
    <property type="entry name" value="Histone-fold"/>
</dbReference>
<evidence type="ECO:0000256" key="8">
    <source>
        <dbReference type="ARBA" id="ARBA00022989"/>
    </source>
</evidence>
<comment type="similarity">
    <text evidence="2">Belongs to the EMC4 family.</text>
</comment>
<dbReference type="SUPFAM" id="SSF54695">
    <property type="entry name" value="POZ domain"/>
    <property type="match status" value="1"/>
</dbReference>
<dbReference type="InterPro" id="IPR052089">
    <property type="entry name" value="Ankyrin-BTB/POZ_domain"/>
</dbReference>
<dbReference type="Pfam" id="PF26281">
    <property type="entry name" value="Histone_ABTB"/>
    <property type="match status" value="1"/>
</dbReference>
<evidence type="ECO:0000313" key="15">
    <source>
        <dbReference type="EMBL" id="KAK0397637.1"/>
    </source>
</evidence>
<dbReference type="PROSITE" id="PS50097">
    <property type="entry name" value="BTB"/>
    <property type="match status" value="1"/>
</dbReference>
<feature type="compositionally biased region" description="Polar residues" evidence="12">
    <location>
        <begin position="721"/>
        <end position="735"/>
    </location>
</feature>
<dbReference type="InterPro" id="IPR011009">
    <property type="entry name" value="Kinase-like_dom_sf"/>
</dbReference>
<organism evidence="15 16">
    <name type="scientific">Steinernema hermaphroditum</name>
    <dbReference type="NCBI Taxonomy" id="289476"/>
    <lineage>
        <taxon>Eukaryota</taxon>
        <taxon>Metazoa</taxon>
        <taxon>Ecdysozoa</taxon>
        <taxon>Nematoda</taxon>
        <taxon>Chromadorea</taxon>
        <taxon>Rhabditida</taxon>
        <taxon>Tylenchina</taxon>
        <taxon>Panagrolaimomorpha</taxon>
        <taxon>Strongyloidoidea</taxon>
        <taxon>Steinernematidae</taxon>
        <taxon>Steinernema</taxon>
    </lineage>
</organism>
<dbReference type="CDD" id="cd05157">
    <property type="entry name" value="ETNK_euk"/>
    <property type="match status" value="1"/>
</dbReference>
<dbReference type="InterPro" id="IPR036770">
    <property type="entry name" value="Ankyrin_rpt-contain_sf"/>
</dbReference>
<name>A0AA39LHN5_9BILA</name>
<keyword evidence="7" id="KW-0256">Endoplasmic reticulum</keyword>
<comment type="subunit">
    <text evidence="3">Component of the ER membrane protein complex (EMC).</text>
</comment>
<dbReference type="InterPro" id="IPR009445">
    <property type="entry name" value="TMEM85/Emc4"/>
</dbReference>
<accession>A0AA39LHN5</accession>
<dbReference type="InterPro" id="IPR000210">
    <property type="entry name" value="BTB/POZ_dom"/>
</dbReference>
<dbReference type="Gene3D" id="1.25.40.20">
    <property type="entry name" value="Ankyrin repeat-containing domain"/>
    <property type="match status" value="1"/>
</dbReference>
<protein>
    <recommendedName>
        <fullName evidence="4">ER membrane protein complex subunit 4</fullName>
    </recommendedName>
    <alternativeName>
        <fullName evidence="11">Transmembrane protein 85</fullName>
    </alternativeName>
</protein>
<feature type="region of interest" description="Disordered" evidence="12">
    <location>
        <begin position="620"/>
        <end position="639"/>
    </location>
</feature>
<keyword evidence="9" id="KW-0040">ANK repeat</keyword>
<dbReference type="InterPro" id="IPR011333">
    <property type="entry name" value="SKP1/BTB/POZ_sf"/>
</dbReference>
<dbReference type="Pfam" id="PF00651">
    <property type="entry name" value="BTB"/>
    <property type="match status" value="1"/>
</dbReference>
<reference evidence="15" key="1">
    <citation type="submission" date="2023-06" db="EMBL/GenBank/DDBJ databases">
        <title>Genomic analysis of the entomopathogenic nematode Steinernema hermaphroditum.</title>
        <authorList>
            <person name="Schwarz E.M."/>
            <person name="Heppert J.K."/>
            <person name="Baniya A."/>
            <person name="Schwartz H.T."/>
            <person name="Tan C.-H."/>
            <person name="Antoshechkin I."/>
            <person name="Sternberg P.W."/>
            <person name="Goodrich-Blair H."/>
            <person name="Dillman A.R."/>
        </authorList>
    </citation>
    <scope>NUCLEOTIDE SEQUENCE</scope>
    <source>
        <strain evidence="15">PS9179</strain>
        <tissue evidence="15">Whole animal</tissue>
    </source>
</reference>
<evidence type="ECO:0000256" key="1">
    <source>
        <dbReference type="ARBA" id="ARBA00004477"/>
    </source>
</evidence>
<keyword evidence="10 13" id="KW-0472">Membrane</keyword>
<comment type="caution">
    <text evidence="15">The sequence shown here is derived from an EMBL/GenBank/DDBJ whole genome shotgun (WGS) entry which is preliminary data.</text>
</comment>
<evidence type="ECO:0000256" key="13">
    <source>
        <dbReference type="SAM" id="Phobius"/>
    </source>
</evidence>
<dbReference type="Proteomes" id="UP001175271">
    <property type="component" value="Unassembled WGS sequence"/>
</dbReference>
<dbReference type="GO" id="GO:0005789">
    <property type="term" value="C:endoplasmic reticulum membrane"/>
    <property type="evidence" value="ECO:0007669"/>
    <property type="project" value="UniProtKB-SubCell"/>
</dbReference>
<dbReference type="SUPFAM" id="SSF56112">
    <property type="entry name" value="Protein kinase-like (PK-like)"/>
    <property type="match status" value="1"/>
</dbReference>
<keyword evidence="16" id="KW-1185">Reference proteome</keyword>
<dbReference type="SMART" id="SM00248">
    <property type="entry name" value="ANK"/>
    <property type="match status" value="5"/>
</dbReference>
<sequence length="1639" mass="183231">MERKEKLFALQMTEKQLKVERIDILLPVHDDRELRLNALEILRTIKPKWHPETITFKDFTVGITNRIFAAFARDEGRNSGDVEDAKVIFRVFGNNTEKIIDREKELRNWMLLSDANLAAPLLATFNNGIVCGYLEGESLDVDSVRSPKIVRKICASIAKMHNIHEPNDEPDTVYALRSRKFLENIPEKFEDPKKQQRFEEYFADYRLTEEFEWLLENIKNENNTIVFCHNDLLVYNILYDEATDSLNFIDYEYAGANYQLFDIANHFNEYAGVDDTDYSKLPSQDDKRAFLKMYLEAFEGREVCDKEVEKLLEVLPLFESASHHFWALWSLVQAHNSTIDFDYVGMAQANVLHKWRLDLTAVGTRAVSRAGDRIPNPPGYNLNVNLQMISGTGHHEHQHKHLLTKRAWDVALQPAKTFPMNLFMLYMAGNTISIFPIMMVAMMMWRPIKALMSVKNTFKSLEEEHIGPLIIHKLVFILGNLAGVGLAVYKCHGMGLLPNTPSDWLDFLPQPQRMQFSLSPTNHEKLLSLSEGTKRGAAMPIPSRKENISPKKTIRDKKQPNMHASEQSLPEKLAHVFRALKPGALSHSPSSSSPFRKNQSPKCELADDVVYISTADHIVGKKPSNQKKSKSLFSKHSPSQHNLVSEALMNDGAFMQKVSNLDQLQQLYKSVPNVSHTCYEDISRSDTGFDGSYSCETALSGAGSQISSKSAESSSFSAKSPTDSGYRSANRNADFTESESSQLRILSASYHSGANDSFPPNRATVVMINGADESYLTKTSSTHDSRTASSTASTTVEINWLPFSERDFVVLLQKGRCKEISHLVGVSLLSEIIRITKLALDGLATEISRLSSPLVKTTPDIVKCASSILFPEHVALSCQKTGTKACSMYALSNAGAFKVSMSQRSGLHFDVGNFYRFLVEVRVSYAVTDQAAVMLCGTLECFVEELIKTAVFYSERSSLPSAVFDKIHTLDDLFTYLDHAENYEKSLGSTTSSYDLPAMPKIKSAESSCCAKTMTEFIGIVKSARPREFHAKHQIKQSSRRTIAEWLRVSAVFASCRMDNVVKEQDILQTARVLLHVDTPPPLFDLNDAQSQNSNKSEIGLNLLSKGIAAGVELAGSSWHSTTDRNGFSPISRAIVSGDDEAASKLLSMGAKVSIPIPRESSDQCPAVNSDFIGWIPLTWAVAHGSLRLFNELINTCSDTDESYMITETPLQVATIVGDNDMAYRLLACGACSFKSCVSYDSTKCNYRLAGSPSALALAAARGNWPLAEVMFAQDASRTRNHDEPMTVADFLKVESSSQSVVNGVAGKAPRPGQHSYLESLSKIGQRAASEALYYAVETGHIDVALKLRKIGVRWNIHTWTRSLQYAFIERNRSQIRVILHDFTQGLMDDLNSDNIEDVVSVLFHILRNEANYPDSDLSAVSLKIAQIHNRLARPSVETDRTEGALATRTIIDPKYVDNSELSDIRFKIGSKILYAHRIVLVNASEEFRELLDNPKGVIEVNNVDYGVFKLIMQYLYGNAKTFFDELSTYSFTKQFQLYETSARFGLTGVIEECRQLIKSSIDNRTCAQIYQIAKKFSIIPLCSDCEEYFLEQLPSLVDQEQIRLLLAGTSDQIGQPDLCAILAQKVIDAFISLSDSAQ</sequence>
<dbReference type="InterPro" id="IPR002110">
    <property type="entry name" value="Ankyrin_rpt"/>
</dbReference>
<evidence type="ECO:0000313" key="16">
    <source>
        <dbReference type="Proteomes" id="UP001175271"/>
    </source>
</evidence>
<evidence type="ECO:0000259" key="14">
    <source>
        <dbReference type="PROSITE" id="PS50097"/>
    </source>
</evidence>
<keyword evidence="5 13" id="KW-0812">Transmembrane</keyword>
<keyword evidence="6" id="KW-0677">Repeat</keyword>
<feature type="compositionally biased region" description="Low complexity" evidence="12">
    <location>
        <begin position="704"/>
        <end position="720"/>
    </location>
</feature>
<evidence type="ECO:0000256" key="2">
    <source>
        <dbReference type="ARBA" id="ARBA00007715"/>
    </source>
</evidence>
<dbReference type="SUPFAM" id="SSF47113">
    <property type="entry name" value="Histone-fold"/>
    <property type="match status" value="1"/>
</dbReference>
<keyword evidence="8 13" id="KW-1133">Transmembrane helix</keyword>
<evidence type="ECO:0000256" key="5">
    <source>
        <dbReference type="ARBA" id="ARBA00022692"/>
    </source>
</evidence>
<comment type="subcellular location">
    <subcellularLocation>
        <location evidence="1">Endoplasmic reticulum membrane</location>
        <topology evidence="1">Multi-pass membrane protein</topology>
    </subcellularLocation>
</comment>
<dbReference type="PANTHER" id="PTHR46071">
    <property type="entry name" value="ANKYRIN REPEAT AND BTB/POZ DOMAIN-CONTAINING"/>
    <property type="match status" value="1"/>
</dbReference>
<dbReference type="EMBL" id="JAUCMV010000005">
    <property type="protein sequence ID" value="KAK0397637.1"/>
    <property type="molecule type" value="Genomic_DNA"/>
</dbReference>
<feature type="region of interest" description="Disordered" evidence="12">
    <location>
        <begin position="536"/>
        <end position="567"/>
    </location>
</feature>
<evidence type="ECO:0000256" key="9">
    <source>
        <dbReference type="ARBA" id="ARBA00023043"/>
    </source>
</evidence>
<evidence type="ECO:0000256" key="12">
    <source>
        <dbReference type="SAM" id="MobiDB-lite"/>
    </source>
</evidence>
<evidence type="ECO:0000256" key="10">
    <source>
        <dbReference type="ARBA" id="ARBA00023136"/>
    </source>
</evidence>
<dbReference type="Pfam" id="PF06417">
    <property type="entry name" value="EMC4"/>
    <property type="match status" value="1"/>
</dbReference>
<evidence type="ECO:0000256" key="4">
    <source>
        <dbReference type="ARBA" id="ARBA00020820"/>
    </source>
</evidence>
<dbReference type="Gene3D" id="3.30.710.10">
    <property type="entry name" value="Potassium Channel Kv1.1, Chain A"/>
    <property type="match status" value="1"/>
</dbReference>
<proteinExistence type="inferred from homology"/>
<evidence type="ECO:0000256" key="7">
    <source>
        <dbReference type="ARBA" id="ARBA00022824"/>
    </source>
</evidence>
<evidence type="ECO:0000256" key="11">
    <source>
        <dbReference type="ARBA" id="ARBA00031143"/>
    </source>
</evidence>
<dbReference type="Gene3D" id="1.10.20.10">
    <property type="entry name" value="Histone, subunit A"/>
    <property type="match status" value="1"/>
</dbReference>
<dbReference type="Pfam" id="PF01633">
    <property type="entry name" value="Choline_kinase"/>
    <property type="match status" value="1"/>
</dbReference>
<gene>
    <name evidence="15" type="ORF">QR680_002199</name>
</gene>
<dbReference type="Gene3D" id="3.30.200.20">
    <property type="entry name" value="Phosphorylase Kinase, domain 1"/>
    <property type="match status" value="1"/>
</dbReference>
<dbReference type="SMART" id="SM00225">
    <property type="entry name" value="BTB"/>
    <property type="match status" value="1"/>
</dbReference>
<evidence type="ECO:0000256" key="6">
    <source>
        <dbReference type="ARBA" id="ARBA00022737"/>
    </source>
</evidence>
<feature type="transmembrane region" description="Helical" evidence="13">
    <location>
        <begin position="466"/>
        <end position="489"/>
    </location>
</feature>
<feature type="region of interest" description="Disordered" evidence="12">
    <location>
        <begin position="704"/>
        <end position="735"/>
    </location>
</feature>
<dbReference type="GO" id="GO:0046982">
    <property type="term" value="F:protein heterodimerization activity"/>
    <property type="evidence" value="ECO:0007669"/>
    <property type="project" value="InterPro"/>
</dbReference>
<dbReference type="SUPFAM" id="SSF48403">
    <property type="entry name" value="Ankyrin repeat"/>
    <property type="match status" value="1"/>
</dbReference>
<feature type="domain" description="BTB" evidence="14">
    <location>
        <begin position="1463"/>
        <end position="1517"/>
    </location>
</feature>